<evidence type="ECO:0000259" key="1">
    <source>
        <dbReference type="Pfam" id="PF13173"/>
    </source>
</evidence>
<proteinExistence type="predicted"/>
<feature type="domain" description="DUF4143" evidence="2">
    <location>
        <begin position="201"/>
        <end position="363"/>
    </location>
</feature>
<dbReference type="Pfam" id="PF13635">
    <property type="entry name" value="DUF4143"/>
    <property type="match status" value="1"/>
</dbReference>
<evidence type="ECO:0000313" key="3">
    <source>
        <dbReference type="EMBL" id="QTX03415.1"/>
    </source>
</evidence>
<dbReference type="Pfam" id="PF13173">
    <property type="entry name" value="AAA_14"/>
    <property type="match status" value="1"/>
</dbReference>
<gene>
    <name evidence="3" type="ORF">G127AT_08505</name>
</gene>
<dbReference type="AlphaFoldDB" id="A0A975FJY7"/>
<organism evidence="3 4">
    <name type="scientific">Agromyces archimandritae</name>
    <dbReference type="NCBI Taxonomy" id="2781962"/>
    <lineage>
        <taxon>Bacteria</taxon>
        <taxon>Bacillati</taxon>
        <taxon>Actinomycetota</taxon>
        <taxon>Actinomycetes</taxon>
        <taxon>Micrococcales</taxon>
        <taxon>Microbacteriaceae</taxon>
        <taxon>Agromyces</taxon>
    </lineage>
</organism>
<keyword evidence="4" id="KW-1185">Reference proteome</keyword>
<evidence type="ECO:0000313" key="4">
    <source>
        <dbReference type="Proteomes" id="UP000671914"/>
    </source>
</evidence>
<evidence type="ECO:0000259" key="2">
    <source>
        <dbReference type="Pfam" id="PF13635"/>
    </source>
</evidence>
<dbReference type="InterPro" id="IPR041682">
    <property type="entry name" value="AAA_14"/>
</dbReference>
<dbReference type="PANTHER" id="PTHR43566">
    <property type="entry name" value="CONSERVED PROTEIN"/>
    <property type="match status" value="1"/>
</dbReference>
<reference evidence="3" key="1">
    <citation type="submission" date="2021-03" db="EMBL/GenBank/DDBJ databases">
        <title>Agromyces archimandritus sp. nov., isolated from the cockroach Archimandrita tessellata.</title>
        <authorList>
            <person name="Guzman J."/>
            <person name="Ortuzar M."/>
            <person name="Poehlein A."/>
            <person name="Daniel R."/>
            <person name="Trujillo M."/>
            <person name="Vilcinskas A."/>
        </authorList>
    </citation>
    <scope>NUCLEOTIDE SEQUENCE</scope>
    <source>
        <strain evidence="3">G127AT</strain>
    </source>
</reference>
<accession>A0A975FJY7</accession>
<dbReference type="KEGG" id="aarc:G127AT_08505"/>
<dbReference type="InterPro" id="IPR027417">
    <property type="entry name" value="P-loop_NTPase"/>
</dbReference>
<name>A0A975FJY7_9MICO</name>
<dbReference type="GO" id="GO:0005524">
    <property type="term" value="F:ATP binding"/>
    <property type="evidence" value="ECO:0007669"/>
    <property type="project" value="UniProtKB-KW"/>
</dbReference>
<dbReference type="RefSeq" id="WP_210895973.1">
    <property type="nucleotide sequence ID" value="NZ_CP071696.1"/>
</dbReference>
<keyword evidence="3" id="KW-0547">Nucleotide-binding</keyword>
<keyword evidence="3" id="KW-0067">ATP-binding</keyword>
<dbReference type="EMBL" id="CP071696">
    <property type="protein sequence ID" value="QTX03415.1"/>
    <property type="molecule type" value="Genomic_DNA"/>
</dbReference>
<feature type="domain" description="AAA" evidence="1">
    <location>
        <begin position="20"/>
        <end position="138"/>
    </location>
</feature>
<dbReference type="SUPFAM" id="SSF52540">
    <property type="entry name" value="P-loop containing nucleoside triphosphate hydrolases"/>
    <property type="match status" value="1"/>
</dbReference>
<protein>
    <submittedName>
        <fullName evidence="3">ATP-binding protein</fullName>
    </submittedName>
</protein>
<dbReference type="PANTHER" id="PTHR43566:SF2">
    <property type="entry name" value="DUF4143 DOMAIN-CONTAINING PROTEIN"/>
    <property type="match status" value="1"/>
</dbReference>
<sequence>MELIKRHITGFAEEVLDAFPATVIQGARQVGKSTLAAELGATRNARFFTLDDERTRAAAVEDPEGFVNQHPDGLTVIDEVQRLPSLTLSIKAAIDRDRRPGRFLLTGSSDLLRLAGQSDSLAGRAVTVRLRPFSQGEIRGVHDDFAARFRAGIPFSDVTTEVDRAAYAQMIVTGGYANVQGLTLKLRGAWFDAYAERLATRDAPEVAGITDPSRLGSLLRLLAANQAGELVKARLARAAGIPPTSITAYLDAIQTLYLIDVLRPFTANLTSREVGRVKASVADSGLAARLSHVTAAQLLPIDGTANHLGGLLEGFVVGELLKQRSWSSEEYELSHYRTRDGHEVDLVLEFADGQILGLEVKAGETFRPDHFSGLRTLRDRLGDRFAGGIVLNTGRTGYRFAERLWGLPVSALWEPLPS</sequence>
<dbReference type="InterPro" id="IPR025420">
    <property type="entry name" value="DUF4143"/>
</dbReference>
<dbReference type="Proteomes" id="UP000671914">
    <property type="component" value="Chromosome"/>
</dbReference>